<dbReference type="InterPro" id="IPR042099">
    <property type="entry name" value="ANL_N_sf"/>
</dbReference>
<evidence type="ECO:0000256" key="2">
    <source>
        <dbReference type="ARBA" id="ARBA00022553"/>
    </source>
</evidence>
<sequence length="1310" mass="144562">MAQNYDRRRINGPDDSVPPIFEDGDSTVLWSAGKPRQGRASGDIRPICLISQANGSAYIETERTKIACAVYGPRQSKTTVYNENGRLNVEVKFAPFSCTRRRAPIRDAEDRSIAMQIHQAILPSVRLELLPKSTIDIFITVIENDGIEGCIASGSLSASAALADAGIEMLGLVISCTASVICGEIWLDPTEEEARAAAGSLIMSGIPALGTITHVWQSGHMTPGQALQPNDSWFPLLTWVMISRRPLRPLPQTEALCKTTFLRPPLDGSLTLPEIFDWHAAHNPKHRVFVYLKNGGIESICWLETVKAIKVAARIMRSRFRMEGSEGSPIVGILATSDFIPYFISIMGLIQANYVVFPISPRNSPAAVAHLMHAVGASHILVGHENSMLELSKHALDIFQSQYPNAAIPMTSPMLSFEGLFLPQADAPGDDTTVLEAIFETTTELTDEFKFALHPHFSEQCLVDKVFAVHSIPMYHTIGVLQLLWTASCGLVLSVFKPQTPAPVPSPDLVFTEAMATNSDVIFCVPSFLEAWSHKAEYVGWLATRMGLLSGGGPINKEVGDYLVSQGIALVNQYGLTETGALSLFLPRQVGYDWEYFRIPQQINVYFAPHGENIYELVVVANHFRVPAKLNTKINGIDAYATSDLVIPHPTKPGYWKVFGRSDDQLIHNTGEKTNPGPLENILNQDIHILASVVFGNGRFQAGVLVDPVPEFNFDATDEPKLAAISNRPTVEKVNAYAPQHSRLFKEMILVSKSSKPFTYTAKNTVRRHAVISDYEEEIDILYDKVEESTQANIPIPSRWDARTTADFVRTVVDKILRYPIRDDDDLFYCGCDSLQATWIRNSILRALRDSVQFDTRKFSGNFVYDHPSVSSLVLHVSRLVSGANDDLDSSGEERTSIMRKMVADYSADFPTHRTDNAVPRSNHGNIILVTGTTGGLGCHILVRLASDANVSRVYALNRASKNKTLLERQKGALIERALDTAALVNDRVVLLEGDLSLPNFGLAENVYEEIHQSLTHIIHNAWPVNFNIPLSSFEPSITGLRRLVDFALTSPQRNPPHLTFASSIGIFQNCANIQTEYETRVPAEVAVGTGYSESKWVSEELLCNAAIQTPLKIVVARLGQICGGGNGAWNLVEWFPAMVQTATVLGQFPVCNGAVSWISPGLAAGALVDLRNAPTETRIAHIVHPYPVTWHFIAITVASELGIALVTYPEWLEKLKRVADTLNNDILEGEVIVERETAHKLRALRLLPFFERVALEMPRDEAMGFNSISYAQAVAASPTLQNASSHQLHTDDVKRWIAYWKEAGLFLNP</sequence>
<dbReference type="InterPro" id="IPR020806">
    <property type="entry name" value="PKS_PP-bd"/>
</dbReference>
<dbReference type="GO" id="GO:0031177">
    <property type="term" value="F:phosphopantetheine binding"/>
    <property type="evidence" value="ECO:0007669"/>
    <property type="project" value="InterPro"/>
</dbReference>
<dbReference type="InterPro" id="IPR020568">
    <property type="entry name" value="Ribosomal_Su5_D2-typ_SF"/>
</dbReference>
<dbReference type="SMART" id="SM00823">
    <property type="entry name" value="PKS_PP"/>
    <property type="match status" value="1"/>
</dbReference>
<dbReference type="Gene3D" id="3.40.50.980">
    <property type="match status" value="1"/>
</dbReference>
<feature type="domain" description="Polyketide synthase-like phosphopantetheine-binding" evidence="4">
    <location>
        <begin position="806"/>
        <end position="881"/>
    </location>
</feature>
<dbReference type="OrthoDB" id="429813at2759"/>
<feature type="compositionally biased region" description="Basic and acidic residues" evidence="3">
    <location>
        <begin position="1"/>
        <end position="12"/>
    </location>
</feature>
<dbReference type="EMBL" id="HE797078">
    <property type="protein sequence ID" value="CCM02378.1"/>
    <property type="molecule type" value="Genomic_DNA"/>
</dbReference>
<gene>
    <name evidence="5" type="ORF">FIBRA_04473</name>
</gene>
<dbReference type="InterPro" id="IPR036291">
    <property type="entry name" value="NAD(P)-bd_dom_sf"/>
</dbReference>
<dbReference type="SUPFAM" id="SSF55666">
    <property type="entry name" value="Ribonuclease PH domain 2-like"/>
    <property type="match status" value="1"/>
</dbReference>
<evidence type="ECO:0000313" key="5">
    <source>
        <dbReference type="EMBL" id="CCM02378.1"/>
    </source>
</evidence>
<reference evidence="5 6" key="1">
    <citation type="journal article" date="2012" name="Appl. Environ. Microbiol.">
        <title>Short-read sequencing for genomic analysis of the brown rot fungus Fibroporia radiculosa.</title>
        <authorList>
            <person name="Tang J.D."/>
            <person name="Perkins A.D."/>
            <person name="Sonstegard T.S."/>
            <person name="Schroeder S.G."/>
            <person name="Burgess S.C."/>
            <person name="Diehl S.V."/>
        </authorList>
    </citation>
    <scope>NUCLEOTIDE SEQUENCE [LARGE SCALE GENOMIC DNA]</scope>
    <source>
        <strain evidence="5 6">TFFH 294</strain>
    </source>
</reference>
<dbReference type="Gene3D" id="3.30.230.70">
    <property type="entry name" value="GHMP Kinase, N-terminal domain"/>
    <property type="match status" value="1"/>
</dbReference>
<dbReference type="InterPro" id="IPR051414">
    <property type="entry name" value="Adenylate-forming_Reductase"/>
</dbReference>
<dbReference type="RefSeq" id="XP_012181661.1">
    <property type="nucleotide sequence ID" value="XM_012326271.1"/>
</dbReference>
<dbReference type="InterPro" id="IPR001247">
    <property type="entry name" value="ExoRNase_PH_dom1"/>
</dbReference>
<dbReference type="Pfam" id="PF07993">
    <property type="entry name" value="NAD_binding_4"/>
    <property type="match status" value="1"/>
</dbReference>
<dbReference type="SUPFAM" id="SSF54211">
    <property type="entry name" value="Ribosomal protein S5 domain 2-like"/>
    <property type="match status" value="1"/>
</dbReference>
<dbReference type="Gene3D" id="3.40.50.720">
    <property type="entry name" value="NAD(P)-binding Rossmann-like Domain"/>
    <property type="match status" value="1"/>
</dbReference>
<dbReference type="Pfam" id="PF00501">
    <property type="entry name" value="AMP-binding"/>
    <property type="match status" value="1"/>
</dbReference>
<organism evidence="5 6">
    <name type="scientific">Fibroporia radiculosa</name>
    <dbReference type="NCBI Taxonomy" id="599839"/>
    <lineage>
        <taxon>Eukaryota</taxon>
        <taxon>Fungi</taxon>
        <taxon>Dikarya</taxon>
        <taxon>Basidiomycota</taxon>
        <taxon>Agaricomycotina</taxon>
        <taxon>Agaricomycetes</taxon>
        <taxon>Polyporales</taxon>
        <taxon>Fibroporiaceae</taxon>
        <taxon>Fibroporia</taxon>
    </lineage>
</organism>
<dbReference type="SUPFAM" id="SSF56801">
    <property type="entry name" value="Acetyl-CoA synthetase-like"/>
    <property type="match status" value="1"/>
</dbReference>
<proteinExistence type="predicted"/>
<dbReference type="PANTHER" id="PTHR43439:SF2">
    <property type="entry name" value="ENZYME, PUTATIVE (JCVI)-RELATED"/>
    <property type="match status" value="1"/>
</dbReference>
<dbReference type="SUPFAM" id="SSF51735">
    <property type="entry name" value="NAD(P)-binding Rossmann-fold domains"/>
    <property type="match status" value="1"/>
</dbReference>
<dbReference type="Pfam" id="PF01138">
    <property type="entry name" value="RNase_PH"/>
    <property type="match status" value="1"/>
</dbReference>
<dbReference type="STRING" id="599839.J4G7G0"/>
<dbReference type="HOGENOM" id="CLU_002220_1_0_1"/>
<dbReference type="GeneID" id="24097289"/>
<keyword evidence="2" id="KW-0597">Phosphoprotein</keyword>
<dbReference type="Gene3D" id="3.40.50.12780">
    <property type="entry name" value="N-terminal domain of ligase-like"/>
    <property type="match status" value="1"/>
</dbReference>
<evidence type="ECO:0000259" key="4">
    <source>
        <dbReference type="SMART" id="SM00823"/>
    </source>
</evidence>
<protein>
    <recommendedName>
        <fullName evidence="4">Polyketide synthase-like phosphopantetheine-binding domain-containing protein</fullName>
    </recommendedName>
</protein>
<dbReference type="InParanoid" id="J4G7G0"/>
<dbReference type="CDD" id="cd11371">
    <property type="entry name" value="RNase_PH_MTR3"/>
    <property type="match status" value="1"/>
</dbReference>
<evidence type="ECO:0000256" key="1">
    <source>
        <dbReference type="ARBA" id="ARBA00022450"/>
    </source>
</evidence>
<dbReference type="InterPro" id="IPR036345">
    <property type="entry name" value="ExoRNase_PH_dom2_sf"/>
</dbReference>
<dbReference type="InterPro" id="IPR000873">
    <property type="entry name" value="AMP-dep_synth/lig_dom"/>
</dbReference>
<feature type="region of interest" description="Disordered" evidence="3">
    <location>
        <begin position="1"/>
        <end position="21"/>
    </location>
</feature>
<dbReference type="GO" id="GO:0000176">
    <property type="term" value="C:nuclear exosome (RNase complex)"/>
    <property type="evidence" value="ECO:0007669"/>
    <property type="project" value="UniProtKB-ARBA"/>
</dbReference>
<dbReference type="InterPro" id="IPR027408">
    <property type="entry name" value="PNPase/RNase_PH_dom_sf"/>
</dbReference>
<dbReference type="PANTHER" id="PTHR43439">
    <property type="entry name" value="PHENYLACETATE-COENZYME A LIGASE"/>
    <property type="match status" value="1"/>
</dbReference>
<evidence type="ECO:0000256" key="3">
    <source>
        <dbReference type="SAM" id="MobiDB-lite"/>
    </source>
</evidence>
<accession>J4G7G0</accession>
<dbReference type="Proteomes" id="UP000006352">
    <property type="component" value="Unassembled WGS sequence"/>
</dbReference>
<dbReference type="InterPro" id="IPR013120">
    <property type="entry name" value="FAR_NAD-bd"/>
</dbReference>
<evidence type="ECO:0000313" key="6">
    <source>
        <dbReference type="Proteomes" id="UP000006352"/>
    </source>
</evidence>
<name>J4G7G0_9APHY</name>
<dbReference type="Pfam" id="PF23562">
    <property type="entry name" value="AMP-binding_C_3"/>
    <property type="match status" value="1"/>
</dbReference>
<keyword evidence="6" id="KW-1185">Reference proteome</keyword>
<keyword evidence="1" id="KW-0596">Phosphopantetheine</keyword>